<keyword evidence="3" id="KW-1185">Reference proteome</keyword>
<organism evidence="2 3">
    <name type="scientific">Prunus dulcis</name>
    <name type="common">Almond</name>
    <name type="synonym">Amygdalus dulcis</name>
    <dbReference type="NCBI Taxonomy" id="3755"/>
    <lineage>
        <taxon>Eukaryota</taxon>
        <taxon>Viridiplantae</taxon>
        <taxon>Streptophyta</taxon>
        <taxon>Embryophyta</taxon>
        <taxon>Tracheophyta</taxon>
        <taxon>Spermatophyta</taxon>
        <taxon>Magnoliopsida</taxon>
        <taxon>eudicotyledons</taxon>
        <taxon>Gunneridae</taxon>
        <taxon>Pentapetalae</taxon>
        <taxon>rosids</taxon>
        <taxon>fabids</taxon>
        <taxon>Rosales</taxon>
        <taxon>Rosaceae</taxon>
        <taxon>Amygdaloideae</taxon>
        <taxon>Amygdaleae</taxon>
        <taxon>Prunus</taxon>
    </lineage>
</organism>
<reference evidence="2 3" key="1">
    <citation type="journal article" date="2022" name="G3 (Bethesda)">
        <title>Whole-genome sequence and methylome profiling of the almond [Prunus dulcis (Mill.) D.A. Webb] cultivar 'Nonpareil'.</title>
        <authorList>
            <person name="D'Amico-Willman K.M."/>
            <person name="Ouma W.Z."/>
            <person name="Meulia T."/>
            <person name="Sideli G.M."/>
            <person name="Gradziel T.M."/>
            <person name="Fresnedo-Ramirez J."/>
        </authorList>
    </citation>
    <scope>NUCLEOTIDE SEQUENCE [LARGE SCALE GENOMIC DNA]</scope>
    <source>
        <strain evidence="2">Clone GOH B32 T37-40</strain>
    </source>
</reference>
<feature type="compositionally biased region" description="Basic residues" evidence="1">
    <location>
        <begin position="217"/>
        <end position="227"/>
    </location>
</feature>
<feature type="region of interest" description="Disordered" evidence="1">
    <location>
        <begin position="191"/>
        <end position="227"/>
    </location>
</feature>
<evidence type="ECO:0000313" key="2">
    <source>
        <dbReference type="EMBL" id="KAI5312145.1"/>
    </source>
</evidence>
<accession>A0AAD4YK84</accession>
<name>A0AAD4YK84_PRUDU</name>
<dbReference type="Proteomes" id="UP001054821">
    <property type="component" value="Chromosome 8"/>
</dbReference>
<dbReference type="EMBL" id="JAJFAZ020000008">
    <property type="protein sequence ID" value="KAI5312145.1"/>
    <property type="molecule type" value="Genomic_DNA"/>
</dbReference>
<proteinExistence type="predicted"/>
<evidence type="ECO:0000313" key="3">
    <source>
        <dbReference type="Proteomes" id="UP001054821"/>
    </source>
</evidence>
<dbReference type="AlphaFoldDB" id="A0AAD4YK84"/>
<gene>
    <name evidence="2" type="ORF">L3X38_041318</name>
</gene>
<comment type="caution">
    <text evidence="2">The sequence shown here is derived from an EMBL/GenBank/DDBJ whole genome shotgun (WGS) entry which is preliminary data.</text>
</comment>
<sequence>MSMTEIDVIVKELGHEDARLINIFLEHVLACSQEQFYSQVASNIFINLDDDFGTNTGVVIEELDDNYGAIVPMCGGVSQFEEDKDCSPKDKAMEGRVDGFRTESKRHSMMLRSGKILANVADFEDEDDDAYDSEALDYMIPKNFSKDEDEDDVFIFIFYEWVDDQTEWTGVKETGNEAAPDWPTDVELDFEDSECKDHPHLRPISDHLPTQPPLKPYKPHPHKEKEE</sequence>
<feature type="compositionally biased region" description="Basic and acidic residues" evidence="1">
    <location>
        <begin position="193"/>
        <end position="205"/>
    </location>
</feature>
<protein>
    <submittedName>
        <fullName evidence="2">Uncharacterized protein</fullName>
    </submittedName>
</protein>
<evidence type="ECO:0000256" key="1">
    <source>
        <dbReference type="SAM" id="MobiDB-lite"/>
    </source>
</evidence>